<keyword evidence="8" id="KW-1185">Reference proteome</keyword>
<dbReference type="Gene3D" id="1.10.10.10">
    <property type="entry name" value="Winged helix-like DNA-binding domain superfamily/Winged helix DNA-binding domain"/>
    <property type="match status" value="1"/>
</dbReference>
<name>A0A1H7VLV2_9LACT</name>
<feature type="domain" description="HTH asnC-type" evidence="4">
    <location>
        <begin position="8"/>
        <end position="68"/>
    </location>
</feature>
<dbReference type="Proteomes" id="UP000198548">
    <property type="component" value="Unassembled WGS sequence"/>
</dbReference>
<dbReference type="SUPFAM" id="SSF54909">
    <property type="entry name" value="Dimeric alpha+beta barrel"/>
    <property type="match status" value="1"/>
</dbReference>
<dbReference type="InterPro" id="IPR019888">
    <property type="entry name" value="Tscrpt_reg_AsnC-like"/>
</dbReference>
<dbReference type="SUPFAM" id="SSF46785">
    <property type="entry name" value="Winged helix' DNA-binding domain"/>
    <property type="match status" value="1"/>
</dbReference>
<dbReference type="InterPro" id="IPR011008">
    <property type="entry name" value="Dimeric_a/b-barrel"/>
</dbReference>
<keyword evidence="3" id="KW-0804">Transcription</keyword>
<dbReference type="InterPro" id="IPR036390">
    <property type="entry name" value="WH_DNA-bd_sf"/>
</dbReference>
<dbReference type="EMBL" id="FOBL01000025">
    <property type="protein sequence ID" value="SEM09777.1"/>
    <property type="molecule type" value="Genomic_DNA"/>
</dbReference>
<dbReference type="GO" id="GO:0043200">
    <property type="term" value="P:response to amino acid"/>
    <property type="evidence" value="ECO:0007669"/>
    <property type="project" value="TreeGrafter"/>
</dbReference>
<evidence type="ECO:0000256" key="2">
    <source>
        <dbReference type="ARBA" id="ARBA00023125"/>
    </source>
</evidence>
<evidence type="ECO:0000259" key="4">
    <source>
        <dbReference type="PROSITE" id="PS50956"/>
    </source>
</evidence>
<evidence type="ECO:0000313" key="8">
    <source>
        <dbReference type="Proteomes" id="UP000321425"/>
    </source>
</evidence>
<evidence type="ECO:0000256" key="3">
    <source>
        <dbReference type="ARBA" id="ARBA00023163"/>
    </source>
</evidence>
<dbReference type="SMART" id="SM00344">
    <property type="entry name" value="HTH_ASNC"/>
    <property type="match status" value="1"/>
</dbReference>
<dbReference type="PROSITE" id="PS50956">
    <property type="entry name" value="HTH_ASNC_2"/>
    <property type="match status" value="1"/>
</dbReference>
<gene>
    <name evidence="5" type="ORF">APU01nite_14530</name>
    <name evidence="6" type="ORF">SAMN04488100_12521</name>
</gene>
<dbReference type="GO" id="GO:0043565">
    <property type="term" value="F:sequence-specific DNA binding"/>
    <property type="evidence" value="ECO:0007669"/>
    <property type="project" value="InterPro"/>
</dbReference>
<keyword evidence="2" id="KW-0238">DNA-binding</keyword>
<dbReference type="InterPro" id="IPR000485">
    <property type="entry name" value="AsnC-type_HTH_dom"/>
</dbReference>
<dbReference type="AlphaFoldDB" id="A0A1H7VLV2"/>
<dbReference type="GO" id="GO:0005829">
    <property type="term" value="C:cytosol"/>
    <property type="evidence" value="ECO:0007669"/>
    <property type="project" value="TreeGrafter"/>
</dbReference>
<dbReference type="OrthoDB" id="529868at2"/>
<dbReference type="PANTHER" id="PTHR30154">
    <property type="entry name" value="LEUCINE-RESPONSIVE REGULATORY PROTEIN"/>
    <property type="match status" value="1"/>
</dbReference>
<dbReference type="EMBL" id="BJUX01000014">
    <property type="protein sequence ID" value="GEK89414.1"/>
    <property type="molecule type" value="Genomic_DNA"/>
</dbReference>
<reference evidence="5 8" key="2">
    <citation type="submission" date="2019-07" db="EMBL/GenBank/DDBJ databases">
        <title>Whole genome shotgun sequence of Alkalibacterium putridalgicola NBRC 103243.</title>
        <authorList>
            <person name="Hosoyama A."/>
            <person name="Uohara A."/>
            <person name="Ohji S."/>
            <person name="Ichikawa N."/>
        </authorList>
    </citation>
    <scope>NUCLEOTIDE SEQUENCE [LARGE SCALE GENOMIC DNA]</scope>
    <source>
        <strain evidence="5 8">NBRC 103243</strain>
    </source>
</reference>
<protein>
    <submittedName>
        <fullName evidence="6">Lrp/AsnC family transcriptional regulator, regulator for asnA, asnC and gidA</fullName>
    </submittedName>
</protein>
<sequence>MTKKEKNYDQIDYKIIQELSKDARKSVAKIARKIDVNERTVRRRIEKLIEDDTLRITTIVDPSSFGYNAIADINLKVDEAVYNDFVEECKADPNVCYIATGWGKANLSIETRFLDNENMYNFINKTLPETEGVEVINYFIIPKIIYNIDEWLPVKEDFKEE</sequence>
<dbReference type="Proteomes" id="UP000321425">
    <property type="component" value="Unassembled WGS sequence"/>
</dbReference>
<keyword evidence="1" id="KW-0805">Transcription regulation</keyword>
<dbReference type="PRINTS" id="PR00033">
    <property type="entry name" value="HTHASNC"/>
</dbReference>
<evidence type="ECO:0000256" key="1">
    <source>
        <dbReference type="ARBA" id="ARBA00023015"/>
    </source>
</evidence>
<dbReference type="PANTHER" id="PTHR30154:SF34">
    <property type="entry name" value="TRANSCRIPTIONAL REGULATOR AZLB"/>
    <property type="match status" value="1"/>
</dbReference>
<evidence type="ECO:0000313" key="5">
    <source>
        <dbReference type="EMBL" id="GEK89414.1"/>
    </source>
</evidence>
<dbReference type="Gene3D" id="3.30.70.920">
    <property type="match status" value="1"/>
</dbReference>
<accession>A0A1H7VLV2</accession>
<dbReference type="RefSeq" id="WP_091488961.1">
    <property type="nucleotide sequence ID" value="NZ_BJUX01000014.1"/>
</dbReference>
<dbReference type="STRING" id="426703.SAMN04488100_12521"/>
<evidence type="ECO:0000313" key="7">
    <source>
        <dbReference type="Proteomes" id="UP000198548"/>
    </source>
</evidence>
<dbReference type="Pfam" id="PF13404">
    <property type="entry name" value="HTH_AsnC-type"/>
    <property type="match status" value="1"/>
</dbReference>
<dbReference type="InterPro" id="IPR036388">
    <property type="entry name" value="WH-like_DNA-bd_sf"/>
</dbReference>
<proteinExistence type="predicted"/>
<reference evidence="6 7" key="1">
    <citation type="submission" date="2016-10" db="EMBL/GenBank/DDBJ databases">
        <authorList>
            <person name="de Groot N.N."/>
        </authorList>
    </citation>
    <scope>NUCLEOTIDE SEQUENCE [LARGE SCALE GENOMIC DNA]</scope>
    <source>
        <strain evidence="6 7">DSM 19182</strain>
    </source>
</reference>
<evidence type="ECO:0000313" key="6">
    <source>
        <dbReference type="EMBL" id="SEM09777.1"/>
    </source>
</evidence>
<organism evidence="6 7">
    <name type="scientific">Alkalibacterium putridalgicola</name>
    <dbReference type="NCBI Taxonomy" id="426703"/>
    <lineage>
        <taxon>Bacteria</taxon>
        <taxon>Bacillati</taxon>
        <taxon>Bacillota</taxon>
        <taxon>Bacilli</taxon>
        <taxon>Lactobacillales</taxon>
        <taxon>Carnobacteriaceae</taxon>
        <taxon>Alkalibacterium</taxon>
    </lineage>
</organism>